<dbReference type="EMBL" id="JBHZPZ010000010">
    <property type="protein sequence ID" value="MFE3868423.1"/>
    <property type="molecule type" value="Genomic_DNA"/>
</dbReference>
<dbReference type="InterPro" id="IPR050972">
    <property type="entry name" value="SDr-like"/>
</dbReference>
<reference evidence="1 2" key="1">
    <citation type="submission" date="2024-06" db="EMBL/GenBank/DDBJ databases">
        <title>Flavobacterium spp. isolated from glacier.</title>
        <authorList>
            <person name="Han D."/>
        </authorList>
    </citation>
    <scope>NUCLEOTIDE SEQUENCE [LARGE SCALE GENOMIC DNA]</scope>
    <source>
        <strain evidence="1 2">LS2P90</strain>
    </source>
</reference>
<dbReference type="NCBIfam" id="TIGR03519">
    <property type="entry name" value="T9SS_PorP_fam"/>
    <property type="match status" value="1"/>
</dbReference>
<dbReference type="InterPro" id="IPR019861">
    <property type="entry name" value="PorP/SprF_Bacteroidetes"/>
</dbReference>
<dbReference type="RefSeq" id="WP_379855077.1">
    <property type="nucleotide sequence ID" value="NZ_JBHZPZ010000010.1"/>
</dbReference>
<accession>A0ABW6HWQ4</accession>
<dbReference type="PANTHER" id="PTHR34403:SF16">
    <property type="entry name" value="GLYCINE, ALANINE AND ASPARAGINE-RICH PROTEIN-LIKE"/>
    <property type="match status" value="1"/>
</dbReference>
<dbReference type="PANTHER" id="PTHR34403">
    <property type="entry name" value="TOL-PAL SYSTEM PROTEIN TOLA"/>
    <property type="match status" value="1"/>
</dbReference>
<keyword evidence="2" id="KW-1185">Reference proteome</keyword>
<proteinExistence type="predicted"/>
<comment type="caution">
    <text evidence="1">The sequence shown here is derived from an EMBL/GenBank/DDBJ whole genome shotgun (WGS) entry which is preliminary data.</text>
</comment>
<evidence type="ECO:0000313" key="2">
    <source>
        <dbReference type="Proteomes" id="UP001600109"/>
    </source>
</evidence>
<evidence type="ECO:0000313" key="1">
    <source>
        <dbReference type="EMBL" id="MFE3868423.1"/>
    </source>
</evidence>
<sequence>MKKTLIFIAFFYGTLQILYSQDHEDGVVSFSLPIRNSIKFNRFLINPTFSFVREQSTSISFYNKRQWVQFEDAPQTYLASYSGRFRENEGLGIGLFQQNYGVLTTFGAVANFAHNVILQEDSNLTFGINVGFYKSGLNKSKVITNYPDPSLENVPSNSLITVNPGINYGTAFLDFGLSANNLFLYNLRTSKIVEDDPEKSIEIHIMHTGYLDTYGFFNKSKFSGLLKTELKKDKTIISGLMMFTIPKGIWAQAGYNTVYGVSGGIGLNITPKISIEYNFENATGNLSNFGSSHEIVLAYKFKSNNYYYGDDEEEGSIISPAEPKKVVPAKESTILSPIDAQRLKELKLAMIAEKEEIRLFKLKEIAEAKAKLAADTKANLDSVAFAKAKLVADVAIKAKLDADVAAKAKLIADAQVKAKPVIDSKTKLDVAAKAKADALAQAKLAGDAKAKADVLAQAKLAADAKAKADALAQSKLTADAKVKADALGQAKLAVDAKAKGDALAQAKLAADAKAKGDALAQAKLAADAKAKADALAQAKLAANAKAKDDALAQAKLAADAKAKADALAQAKLAADAKAKADADMKEKLAADAKAKVDALAQAKLVADVKAKADALAQTKIAADAKAKADALAQVKLAADAKAQADALAQAKLAADAKAKVDALAQAKLAADVKAKADALAQTKIAADAKAKADADIQAKLAADAKAKDDAIAQAKIAADAKAKADADMKAKLAAIPKDANVRSMDNLTKFIEDSKNTQQQLLAKLDASVANKEKALKDLKEENDLSDKGIFKEPQAFKSVSGENSALEALKLELAEVNKTQTGKIIELDNLYKERLKKVTNKNDETNQFYLKTIETLKSEQLKVIQSNTNLISSLEKIKVETEIEKKRRIKRAGFENDQTRYLKDKATLSRIKETTPISSVSLKAENFDFGDEQSNMQILKNIKNVDSGYYLVVAVHNDVAKRDEFLTKSVAAGQSNIDFFYDINTSKYFIYYDKFDTIEEAKKALQSKGSKPYNGKMTIAKIEN</sequence>
<dbReference type="Proteomes" id="UP001600109">
    <property type="component" value="Unassembled WGS sequence"/>
</dbReference>
<name>A0ABW6HWQ4_9FLAO</name>
<dbReference type="Pfam" id="PF11751">
    <property type="entry name" value="PorP_SprF"/>
    <property type="match status" value="1"/>
</dbReference>
<protein>
    <submittedName>
        <fullName evidence="1">PorP/SprF family type IX secretion system membrane protein</fullName>
    </submittedName>
</protein>
<gene>
    <name evidence="1" type="ORF">ACFX5E_10105</name>
</gene>
<organism evidence="1 2">
    <name type="scientific">Flavobacterium xylosi</name>
    <dbReference type="NCBI Taxonomy" id="3230415"/>
    <lineage>
        <taxon>Bacteria</taxon>
        <taxon>Pseudomonadati</taxon>
        <taxon>Bacteroidota</taxon>
        <taxon>Flavobacteriia</taxon>
        <taxon>Flavobacteriales</taxon>
        <taxon>Flavobacteriaceae</taxon>
        <taxon>Flavobacterium</taxon>
    </lineage>
</organism>